<sequence length="112" mass="11955">MKITKMQLLLLLTALLNSYSSASECTDCVGRGCVYCKHDDFFGGASGPSLCACAEDGFKGCSEFTFGASELKSRPDCTFGSQQGEIIAAVVAIACLFVATGIGICIYMRRRR</sequence>
<gene>
    <name evidence="3" type="ORF">SEMRO_1241_G255371.1</name>
</gene>
<keyword evidence="1" id="KW-0812">Transmembrane</keyword>
<proteinExistence type="predicted"/>
<feature type="signal peptide" evidence="2">
    <location>
        <begin position="1"/>
        <end position="22"/>
    </location>
</feature>
<name>A0A9N8EMU5_9STRA</name>
<evidence type="ECO:0000256" key="2">
    <source>
        <dbReference type="SAM" id="SignalP"/>
    </source>
</evidence>
<keyword evidence="4" id="KW-1185">Reference proteome</keyword>
<protein>
    <submittedName>
        <fullName evidence="3">Uncharacterized protein</fullName>
    </submittedName>
</protein>
<accession>A0A9N8EMU5</accession>
<evidence type="ECO:0000313" key="3">
    <source>
        <dbReference type="EMBL" id="CAB9521854.1"/>
    </source>
</evidence>
<organism evidence="3 4">
    <name type="scientific">Seminavis robusta</name>
    <dbReference type="NCBI Taxonomy" id="568900"/>
    <lineage>
        <taxon>Eukaryota</taxon>
        <taxon>Sar</taxon>
        <taxon>Stramenopiles</taxon>
        <taxon>Ochrophyta</taxon>
        <taxon>Bacillariophyta</taxon>
        <taxon>Bacillariophyceae</taxon>
        <taxon>Bacillariophycidae</taxon>
        <taxon>Naviculales</taxon>
        <taxon>Naviculaceae</taxon>
        <taxon>Seminavis</taxon>
    </lineage>
</organism>
<keyword evidence="1" id="KW-1133">Transmembrane helix</keyword>
<dbReference type="EMBL" id="CAICTM010001239">
    <property type="protein sequence ID" value="CAB9521854.1"/>
    <property type="molecule type" value="Genomic_DNA"/>
</dbReference>
<comment type="caution">
    <text evidence="3">The sequence shown here is derived from an EMBL/GenBank/DDBJ whole genome shotgun (WGS) entry which is preliminary data.</text>
</comment>
<feature type="transmembrane region" description="Helical" evidence="1">
    <location>
        <begin position="86"/>
        <end position="108"/>
    </location>
</feature>
<keyword evidence="1" id="KW-0472">Membrane</keyword>
<keyword evidence="2" id="KW-0732">Signal</keyword>
<evidence type="ECO:0000256" key="1">
    <source>
        <dbReference type="SAM" id="Phobius"/>
    </source>
</evidence>
<dbReference type="OrthoDB" id="10456487at2759"/>
<feature type="chain" id="PRO_5040388232" evidence="2">
    <location>
        <begin position="23"/>
        <end position="112"/>
    </location>
</feature>
<evidence type="ECO:0000313" key="4">
    <source>
        <dbReference type="Proteomes" id="UP001153069"/>
    </source>
</evidence>
<dbReference type="Proteomes" id="UP001153069">
    <property type="component" value="Unassembled WGS sequence"/>
</dbReference>
<dbReference type="AlphaFoldDB" id="A0A9N8EMU5"/>
<reference evidence="3" key="1">
    <citation type="submission" date="2020-06" db="EMBL/GenBank/DDBJ databases">
        <authorList>
            <consortium name="Plant Systems Biology data submission"/>
        </authorList>
    </citation>
    <scope>NUCLEOTIDE SEQUENCE</scope>
    <source>
        <strain evidence="3">D6</strain>
    </source>
</reference>